<reference evidence="4 5" key="1">
    <citation type="submission" date="2018-10" db="EMBL/GenBank/DDBJ databases">
        <title>Phylogenomics of Brevibacillus.</title>
        <authorList>
            <person name="Dunlap C."/>
        </authorList>
    </citation>
    <scope>NUCLEOTIDE SEQUENCE [LARGE SCALE GENOMIC DNA]</scope>
    <source>
        <strain evidence="4 5">JCM 15716</strain>
    </source>
</reference>
<dbReference type="Proteomes" id="UP000271031">
    <property type="component" value="Unassembled WGS sequence"/>
</dbReference>
<dbReference type="OrthoDB" id="67297at2"/>
<organism evidence="4 5">
    <name type="scientific">Brevibacillus fluminis</name>
    <dbReference type="NCBI Taxonomy" id="511487"/>
    <lineage>
        <taxon>Bacteria</taxon>
        <taxon>Bacillati</taxon>
        <taxon>Bacillota</taxon>
        <taxon>Bacilli</taxon>
        <taxon>Bacillales</taxon>
        <taxon>Paenibacillaceae</taxon>
        <taxon>Brevibacillus</taxon>
    </lineage>
</organism>
<evidence type="ECO:0000259" key="3">
    <source>
        <dbReference type="Pfam" id="PF08719"/>
    </source>
</evidence>
<dbReference type="CDD" id="cd15457">
    <property type="entry name" value="NADAR"/>
    <property type="match status" value="1"/>
</dbReference>
<keyword evidence="5" id="KW-1185">Reference proteome</keyword>
<dbReference type="EMBL" id="RHHQ01000023">
    <property type="protein sequence ID" value="RNB81128.1"/>
    <property type="molecule type" value="Genomic_DNA"/>
</dbReference>
<gene>
    <name evidence="4" type="ORF">EDM56_25725</name>
</gene>
<dbReference type="Gene3D" id="1.10.357.40">
    <property type="entry name" value="YbiA-like"/>
    <property type="match status" value="1"/>
</dbReference>
<protein>
    <submittedName>
        <fullName evidence="4">NADAR family protein</fullName>
    </submittedName>
</protein>
<dbReference type="SUPFAM" id="SSF143990">
    <property type="entry name" value="YbiA-like"/>
    <property type="match status" value="1"/>
</dbReference>
<dbReference type="InterPro" id="IPR012816">
    <property type="entry name" value="NADAR"/>
</dbReference>
<comment type="caution">
    <text evidence="4">The sequence shown here is derived from an EMBL/GenBank/DDBJ whole genome shotgun (WGS) entry which is preliminary data.</text>
</comment>
<evidence type="ECO:0000256" key="2">
    <source>
        <dbReference type="ARBA" id="ARBA00000751"/>
    </source>
</evidence>
<name>A0A3M8CZR4_9BACL</name>
<evidence type="ECO:0000256" key="1">
    <source>
        <dbReference type="ARBA" id="ARBA00000022"/>
    </source>
</evidence>
<dbReference type="AlphaFoldDB" id="A0A3M8CZR4"/>
<proteinExistence type="predicted"/>
<comment type="catalytic activity">
    <reaction evidence="1">
        <text>5-amino-6-(5-phospho-D-ribosylamino)uracil + H2O = 5,6-diaminouracil + D-ribose 5-phosphate</text>
        <dbReference type="Rhea" id="RHEA:55020"/>
        <dbReference type="ChEBI" id="CHEBI:15377"/>
        <dbReference type="ChEBI" id="CHEBI:46252"/>
        <dbReference type="ChEBI" id="CHEBI:58453"/>
        <dbReference type="ChEBI" id="CHEBI:78346"/>
    </reaction>
</comment>
<evidence type="ECO:0000313" key="5">
    <source>
        <dbReference type="Proteomes" id="UP000271031"/>
    </source>
</evidence>
<dbReference type="Pfam" id="PF08719">
    <property type="entry name" value="NADAR"/>
    <property type="match status" value="1"/>
</dbReference>
<dbReference type="NCBIfam" id="TIGR02464">
    <property type="entry name" value="ribofla_fusion"/>
    <property type="match status" value="1"/>
</dbReference>
<sequence length="161" mass="18622">MKEKFTFFWKSHSPFSQWHKRSFNLNGMTFTCAEQAMMYGKAMLFGDHGIAQRILQTAEPREQKQLGRLVKNFDKAIWEQNCMQIVKEANRAKFTQHEDLLEALLKTAGTTIVEASPTDSIWGIGLAEDDPRASNRRQWKGTNWLGQVLTELREELMNLAE</sequence>
<comment type="catalytic activity">
    <reaction evidence="2">
        <text>2,5-diamino-6-hydroxy-4-(5-phosphoribosylamino)-pyrimidine + H2O = 2,5,6-triamino-4-hydroxypyrimidine + D-ribose 5-phosphate</text>
        <dbReference type="Rhea" id="RHEA:23436"/>
        <dbReference type="ChEBI" id="CHEBI:15377"/>
        <dbReference type="ChEBI" id="CHEBI:58614"/>
        <dbReference type="ChEBI" id="CHEBI:78346"/>
        <dbReference type="ChEBI" id="CHEBI:137796"/>
    </reaction>
</comment>
<accession>A0A3M8CZR4</accession>
<evidence type="ECO:0000313" key="4">
    <source>
        <dbReference type="EMBL" id="RNB81128.1"/>
    </source>
</evidence>
<feature type="domain" description="NADAR" evidence="3">
    <location>
        <begin position="7"/>
        <end position="156"/>
    </location>
</feature>
<dbReference type="InterPro" id="IPR037238">
    <property type="entry name" value="YbiA-like_sf"/>
</dbReference>
<dbReference type="RefSeq" id="WP_122920809.1">
    <property type="nucleotide sequence ID" value="NZ_RHHQ01000023.1"/>
</dbReference>